<keyword evidence="4 5" id="KW-0472">Membrane</keyword>
<dbReference type="EMBL" id="OC861777">
    <property type="protein sequence ID" value="CAD7629692.1"/>
    <property type="molecule type" value="Genomic_DNA"/>
</dbReference>
<dbReference type="AlphaFoldDB" id="A0A7R9KUI4"/>
<gene>
    <name evidence="6" type="ORF">OSB1V03_LOCUS10107</name>
</gene>
<dbReference type="EMBL" id="CAJPIZ010007202">
    <property type="protein sequence ID" value="CAG2110122.1"/>
    <property type="molecule type" value="Genomic_DNA"/>
</dbReference>
<feature type="transmembrane region" description="Helical" evidence="5">
    <location>
        <begin position="42"/>
        <end position="67"/>
    </location>
</feature>
<evidence type="ECO:0000256" key="1">
    <source>
        <dbReference type="ARBA" id="ARBA00004141"/>
    </source>
</evidence>
<evidence type="ECO:0000313" key="6">
    <source>
        <dbReference type="EMBL" id="CAD7629692.1"/>
    </source>
</evidence>
<evidence type="ECO:0000256" key="3">
    <source>
        <dbReference type="ARBA" id="ARBA00022989"/>
    </source>
</evidence>
<proteinExistence type="predicted"/>
<feature type="transmembrane region" description="Helical" evidence="5">
    <location>
        <begin position="255"/>
        <end position="283"/>
    </location>
</feature>
<dbReference type="CDD" id="cd03127">
    <property type="entry name" value="tetraspanin_LEL"/>
    <property type="match status" value="1"/>
</dbReference>
<accession>A0A7R9KUI4</accession>
<keyword evidence="3 5" id="KW-1133">Transmembrane helix</keyword>
<dbReference type="OrthoDB" id="438211at2759"/>
<comment type="subcellular location">
    <subcellularLocation>
        <location evidence="1">Membrane</location>
        <topology evidence="1">Multi-pass membrane protein</topology>
    </subcellularLocation>
</comment>
<dbReference type="SUPFAM" id="SSF48652">
    <property type="entry name" value="Tetraspanin"/>
    <property type="match status" value="2"/>
</dbReference>
<dbReference type="InterPro" id="IPR008952">
    <property type="entry name" value="Tetraspanin_EC2_sf"/>
</dbReference>
<dbReference type="PANTHER" id="PTHR19282:SF527">
    <property type="entry name" value="TETRASPANIN"/>
    <property type="match status" value="1"/>
</dbReference>
<dbReference type="Pfam" id="PF00335">
    <property type="entry name" value="Tetraspanin"/>
    <property type="match status" value="2"/>
</dbReference>
<evidence type="ECO:0000313" key="7">
    <source>
        <dbReference type="Proteomes" id="UP000759131"/>
    </source>
</evidence>
<evidence type="ECO:0000256" key="4">
    <source>
        <dbReference type="ARBA" id="ARBA00023136"/>
    </source>
</evidence>
<dbReference type="PANTHER" id="PTHR19282">
    <property type="entry name" value="TETRASPANIN"/>
    <property type="match status" value="1"/>
</dbReference>
<organism evidence="6">
    <name type="scientific">Medioppia subpectinata</name>
    <dbReference type="NCBI Taxonomy" id="1979941"/>
    <lineage>
        <taxon>Eukaryota</taxon>
        <taxon>Metazoa</taxon>
        <taxon>Ecdysozoa</taxon>
        <taxon>Arthropoda</taxon>
        <taxon>Chelicerata</taxon>
        <taxon>Arachnida</taxon>
        <taxon>Acari</taxon>
        <taxon>Acariformes</taxon>
        <taxon>Sarcoptiformes</taxon>
        <taxon>Oribatida</taxon>
        <taxon>Brachypylina</taxon>
        <taxon>Oppioidea</taxon>
        <taxon>Oppiidae</taxon>
        <taxon>Medioppia</taxon>
    </lineage>
</organism>
<evidence type="ECO:0000256" key="2">
    <source>
        <dbReference type="ARBA" id="ARBA00022692"/>
    </source>
</evidence>
<sequence>MERLLGSSLYVASAALLIAAGVIVAIISFLGSLGAYKEIRCMLLTFFVILFFIFLLMLIGGILGYVFRNQVDDRMNREMISTISLYGNDTAVTDAWDSVQKNFKCCGISVNGAKGYQIYQRQNKPYFGQSGPSKPKVPISCCVGPKGNDNTAANTCNHEPGDHSNVYPEAWDSVQKNFKCCGMSVNGAKPYEIYQRQNRGSFGGGAGRPKVPISCCIRVSDGQSTNLCTHGPSDPNIVYHNDCYMEMKEFVKRHALLVGGIGIGIACILLIGMVLSMALFLMID</sequence>
<feature type="transmembrane region" description="Helical" evidence="5">
    <location>
        <begin position="9"/>
        <end position="30"/>
    </location>
</feature>
<dbReference type="Proteomes" id="UP000759131">
    <property type="component" value="Unassembled WGS sequence"/>
</dbReference>
<dbReference type="InterPro" id="IPR018499">
    <property type="entry name" value="Tetraspanin/Peripherin"/>
</dbReference>
<evidence type="ECO:0000256" key="5">
    <source>
        <dbReference type="SAM" id="Phobius"/>
    </source>
</evidence>
<keyword evidence="7" id="KW-1185">Reference proteome</keyword>
<keyword evidence="2 5" id="KW-0812">Transmembrane</keyword>
<dbReference type="PRINTS" id="PR00259">
    <property type="entry name" value="TMFOUR"/>
</dbReference>
<dbReference type="Gene3D" id="1.10.1450.10">
    <property type="entry name" value="Tetraspanin"/>
    <property type="match status" value="1"/>
</dbReference>
<dbReference type="GO" id="GO:0005886">
    <property type="term" value="C:plasma membrane"/>
    <property type="evidence" value="ECO:0007669"/>
    <property type="project" value="TreeGrafter"/>
</dbReference>
<name>A0A7R9KUI4_9ACAR</name>
<reference evidence="6" key="1">
    <citation type="submission" date="2020-11" db="EMBL/GenBank/DDBJ databases">
        <authorList>
            <person name="Tran Van P."/>
        </authorList>
    </citation>
    <scope>NUCLEOTIDE SEQUENCE</scope>
</reference>
<protein>
    <recommendedName>
        <fullName evidence="8">Tetraspanin</fullName>
    </recommendedName>
</protein>
<evidence type="ECO:0008006" key="8">
    <source>
        <dbReference type="Google" id="ProtNLM"/>
    </source>
</evidence>